<proteinExistence type="predicted"/>
<organism evidence="1 2">
    <name type="scientific">Rhizophlyctis rosea</name>
    <dbReference type="NCBI Taxonomy" id="64517"/>
    <lineage>
        <taxon>Eukaryota</taxon>
        <taxon>Fungi</taxon>
        <taxon>Fungi incertae sedis</taxon>
        <taxon>Chytridiomycota</taxon>
        <taxon>Chytridiomycota incertae sedis</taxon>
        <taxon>Chytridiomycetes</taxon>
        <taxon>Rhizophlyctidales</taxon>
        <taxon>Rhizophlyctidaceae</taxon>
        <taxon>Rhizophlyctis</taxon>
    </lineage>
</organism>
<gene>
    <name evidence="1" type="ORF">HK097_008189</name>
</gene>
<reference evidence="1" key="1">
    <citation type="submission" date="2020-05" db="EMBL/GenBank/DDBJ databases">
        <title>Phylogenomic resolution of chytrid fungi.</title>
        <authorList>
            <person name="Stajich J.E."/>
            <person name="Amses K."/>
            <person name="Simmons R."/>
            <person name="Seto K."/>
            <person name="Myers J."/>
            <person name="Bonds A."/>
            <person name="Quandt C.A."/>
            <person name="Barry K."/>
            <person name="Liu P."/>
            <person name="Grigoriev I."/>
            <person name="Longcore J.E."/>
            <person name="James T.Y."/>
        </authorList>
    </citation>
    <scope>NUCLEOTIDE SEQUENCE</scope>
    <source>
        <strain evidence="1">JEL0318</strain>
    </source>
</reference>
<accession>A0AAD5SIE6</accession>
<name>A0AAD5SIE6_9FUNG</name>
<evidence type="ECO:0000313" key="2">
    <source>
        <dbReference type="Proteomes" id="UP001212841"/>
    </source>
</evidence>
<dbReference type="EMBL" id="JADGJD010000469">
    <property type="protein sequence ID" value="KAJ3050812.1"/>
    <property type="molecule type" value="Genomic_DNA"/>
</dbReference>
<dbReference type="AlphaFoldDB" id="A0AAD5SIE6"/>
<dbReference type="Proteomes" id="UP001212841">
    <property type="component" value="Unassembled WGS sequence"/>
</dbReference>
<keyword evidence="2" id="KW-1185">Reference proteome</keyword>
<sequence>MNLPNLPHITSTIARFLLPDIKPTLRLALSCSSTFATIAIDAPLWRSLDIHNEEIEGFCGEPWKITDCPDLVALLTIPNYTDQSRKIGTGRMQRSLWFRCATMIAMQFTANLIDLTPHIDHKRSDEFYLSKGLEPHNVPKSTVSKSVANGQWDKDVEPLDVRFISISPDHNVPYRRDGDDDDWSDQDTLTKFIDHPIDHSESLDLNGQSGLELIYTENAIVGASVQGRSRFLKWQRSGLKLEYTEDAMDAGGWEGKVGVEWWKNSGLEMLWMAGSTDGASVEGHIAAHSCSKLVER</sequence>
<protein>
    <submittedName>
        <fullName evidence="1">Uncharacterized protein</fullName>
    </submittedName>
</protein>
<evidence type="ECO:0000313" key="1">
    <source>
        <dbReference type="EMBL" id="KAJ3050812.1"/>
    </source>
</evidence>
<comment type="caution">
    <text evidence="1">The sequence shown here is derived from an EMBL/GenBank/DDBJ whole genome shotgun (WGS) entry which is preliminary data.</text>
</comment>